<keyword evidence="3" id="KW-1185">Reference proteome</keyword>
<accession>A0A437S7I7</accession>
<name>A0A437S7I7_9FIRM</name>
<dbReference type="RefSeq" id="WP_127724460.1">
    <property type="nucleotide sequence ID" value="NZ_RLIH01000006.1"/>
</dbReference>
<sequence length="81" mass="9264">MKDINIVPLITVNTEMEYNIIVGALDENEIPFFVKNYDIGSYMRIITGSTLYGAQILVEESDYEKAKELLITILGLEEFEK</sequence>
<dbReference type="SUPFAM" id="SSF54913">
    <property type="entry name" value="GlnB-like"/>
    <property type="match status" value="1"/>
</dbReference>
<feature type="domain" description="DUF2007" evidence="1">
    <location>
        <begin position="9"/>
        <end position="70"/>
    </location>
</feature>
<evidence type="ECO:0000259" key="1">
    <source>
        <dbReference type="Pfam" id="PF09413"/>
    </source>
</evidence>
<dbReference type="Proteomes" id="UP000288812">
    <property type="component" value="Unassembled WGS sequence"/>
</dbReference>
<gene>
    <name evidence="2" type="ORF">EF514_05665</name>
</gene>
<dbReference type="Gene3D" id="3.30.70.790">
    <property type="entry name" value="UreE, C-terminal domain"/>
    <property type="match status" value="1"/>
</dbReference>
<protein>
    <recommendedName>
        <fullName evidence="1">DUF2007 domain-containing protein</fullName>
    </recommendedName>
</protein>
<dbReference type="OrthoDB" id="1698375at2"/>
<dbReference type="Pfam" id="PF09413">
    <property type="entry name" value="DUF2007"/>
    <property type="match status" value="1"/>
</dbReference>
<evidence type="ECO:0000313" key="2">
    <source>
        <dbReference type="EMBL" id="RVU54807.1"/>
    </source>
</evidence>
<dbReference type="EMBL" id="RLIH01000006">
    <property type="protein sequence ID" value="RVU54807.1"/>
    <property type="molecule type" value="Genomic_DNA"/>
</dbReference>
<organism evidence="2 3">
    <name type="scientific">Anaerosphaera multitolerans</name>
    <dbReference type="NCBI Taxonomy" id="2487351"/>
    <lineage>
        <taxon>Bacteria</taxon>
        <taxon>Bacillati</taxon>
        <taxon>Bacillota</taxon>
        <taxon>Tissierellia</taxon>
        <taxon>Tissierellales</taxon>
        <taxon>Peptoniphilaceae</taxon>
        <taxon>Anaerosphaera</taxon>
    </lineage>
</organism>
<comment type="caution">
    <text evidence="2">The sequence shown here is derived from an EMBL/GenBank/DDBJ whole genome shotgun (WGS) entry which is preliminary data.</text>
</comment>
<evidence type="ECO:0000313" key="3">
    <source>
        <dbReference type="Proteomes" id="UP000288812"/>
    </source>
</evidence>
<dbReference type="AlphaFoldDB" id="A0A437S7I7"/>
<dbReference type="InterPro" id="IPR011322">
    <property type="entry name" value="N-reg_PII-like_a/b"/>
</dbReference>
<dbReference type="InterPro" id="IPR018551">
    <property type="entry name" value="DUF2007"/>
</dbReference>
<reference evidence="2 3" key="1">
    <citation type="submission" date="2018-11" db="EMBL/GenBank/DDBJ databases">
        <title>Genome sequencing and assembly of Anaerosphaera sp. nov., GS7-6-2.</title>
        <authorList>
            <person name="Rettenmaier R."/>
            <person name="Liebl W."/>
            <person name="Zverlov V."/>
        </authorList>
    </citation>
    <scope>NUCLEOTIDE SEQUENCE [LARGE SCALE GENOMIC DNA]</scope>
    <source>
        <strain evidence="2 3">GS7-6-2</strain>
    </source>
</reference>
<proteinExistence type="predicted"/>